<proteinExistence type="predicted"/>
<dbReference type="Proteomes" id="UP000095553">
    <property type="component" value="Unassembled WGS sequence"/>
</dbReference>
<dbReference type="PANTHER" id="PTHR42939:SF1">
    <property type="entry name" value="ABC TRANSPORTER ATP-BINDING PROTEIN ALBC-RELATED"/>
    <property type="match status" value="1"/>
</dbReference>
<reference evidence="5 6" key="1">
    <citation type="submission" date="2015-09" db="EMBL/GenBank/DDBJ databases">
        <authorList>
            <consortium name="Pathogen Informatics"/>
        </authorList>
    </citation>
    <scope>NUCLEOTIDE SEQUENCE [LARGE SCALE GENOMIC DNA]</scope>
    <source>
        <strain evidence="5 6">2789STDY5834959</strain>
    </source>
</reference>
<dbReference type="SUPFAM" id="SSF52540">
    <property type="entry name" value="P-loop containing nucleoside triphosphate hydrolases"/>
    <property type="match status" value="1"/>
</dbReference>
<gene>
    <name evidence="5" type="primary">ecsA_2</name>
    <name evidence="5" type="ORF">ERS852571_02798</name>
</gene>
<keyword evidence="1" id="KW-0813">Transport</keyword>
<dbReference type="InterPro" id="IPR051782">
    <property type="entry name" value="ABC_Transporter_VariousFunc"/>
</dbReference>
<accession>A0A173UHC5</accession>
<dbReference type="InterPro" id="IPR027417">
    <property type="entry name" value="P-loop_NTPase"/>
</dbReference>
<dbReference type="PROSITE" id="PS50893">
    <property type="entry name" value="ABC_TRANSPORTER_2"/>
    <property type="match status" value="1"/>
</dbReference>
<dbReference type="SMART" id="SM00382">
    <property type="entry name" value="AAA"/>
    <property type="match status" value="1"/>
</dbReference>
<dbReference type="Gene3D" id="3.40.50.300">
    <property type="entry name" value="P-loop containing nucleotide triphosphate hydrolases"/>
    <property type="match status" value="1"/>
</dbReference>
<name>A0A173UHC5_ANAHA</name>
<evidence type="ECO:0000259" key="4">
    <source>
        <dbReference type="PROSITE" id="PS50893"/>
    </source>
</evidence>
<dbReference type="PANTHER" id="PTHR42939">
    <property type="entry name" value="ABC TRANSPORTER ATP-BINDING PROTEIN ALBC-RELATED"/>
    <property type="match status" value="1"/>
</dbReference>
<keyword evidence="3 5" id="KW-0067">ATP-binding</keyword>
<sequence>MKVIELKDVKKSYGKNEILHGISLDIEEGSIHGLVGRNGCGKTTLIKCLTGIYEQDQGQILVCREEIFENPKVKAQVGYVADSNQYFEGYHIDEMVEFYKQIYPTFDEKVFRDYNQSIGLDVSKRIKELSKGQAMSLASMLNLSIHPKVMIMDEPMSGLDVIAQKQIKDFIVNEVDMNGMSVLISSHDLKDLESFCDSASMMKDGKILYHGTMDQMKERFTKLQVVFEESRSEIFKELPGVITYSNLGSVYTVILEGYGEPIHEALKQAGAIVVEEIPLSLEEVFVYSNR</sequence>
<evidence type="ECO:0000256" key="3">
    <source>
        <dbReference type="ARBA" id="ARBA00022840"/>
    </source>
</evidence>
<dbReference type="AlphaFoldDB" id="A0A173UHC5"/>
<dbReference type="EMBL" id="CYXY01000022">
    <property type="protein sequence ID" value="CUN14392.1"/>
    <property type="molecule type" value="Genomic_DNA"/>
</dbReference>
<keyword evidence="2" id="KW-0547">Nucleotide-binding</keyword>
<evidence type="ECO:0000256" key="2">
    <source>
        <dbReference type="ARBA" id="ARBA00022741"/>
    </source>
</evidence>
<feature type="domain" description="ABC transporter" evidence="4">
    <location>
        <begin position="4"/>
        <end position="229"/>
    </location>
</feature>
<evidence type="ECO:0000313" key="5">
    <source>
        <dbReference type="EMBL" id="CUN14392.1"/>
    </source>
</evidence>
<protein>
    <submittedName>
        <fullName evidence="5">ABC-type transporter ATP-binding protein EcsA</fullName>
    </submittedName>
</protein>
<evidence type="ECO:0000313" key="6">
    <source>
        <dbReference type="Proteomes" id="UP000095553"/>
    </source>
</evidence>
<dbReference type="RefSeq" id="WP_055073382.1">
    <property type="nucleotide sequence ID" value="NZ_CYXY01000022.1"/>
</dbReference>
<dbReference type="Pfam" id="PF00005">
    <property type="entry name" value="ABC_tran"/>
    <property type="match status" value="1"/>
</dbReference>
<dbReference type="GO" id="GO:0005524">
    <property type="term" value="F:ATP binding"/>
    <property type="evidence" value="ECO:0007669"/>
    <property type="project" value="UniProtKB-KW"/>
</dbReference>
<organism evidence="5 6">
    <name type="scientific">Anaerostipes hadrus</name>
    <dbReference type="NCBI Taxonomy" id="649756"/>
    <lineage>
        <taxon>Bacteria</taxon>
        <taxon>Bacillati</taxon>
        <taxon>Bacillota</taxon>
        <taxon>Clostridia</taxon>
        <taxon>Lachnospirales</taxon>
        <taxon>Lachnospiraceae</taxon>
        <taxon>Anaerostipes</taxon>
    </lineage>
</organism>
<dbReference type="InterPro" id="IPR003439">
    <property type="entry name" value="ABC_transporter-like_ATP-bd"/>
</dbReference>
<evidence type="ECO:0000256" key="1">
    <source>
        <dbReference type="ARBA" id="ARBA00022448"/>
    </source>
</evidence>
<dbReference type="CDD" id="cd03230">
    <property type="entry name" value="ABC_DR_subfamily_A"/>
    <property type="match status" value="1"/>
</dbReference>
<dbReference type="InterPro" id="IPR003593">
    <property type="entry name" value="AAA+_ATPase"/>
</dbReference>
<dbReference type="GO" id="GO:0016887">
    <property type="term" value="F:ATP hydrolysis activity"/>
    <property type="evidence" value="ECO:0007669"/>
    <property type="project" value="InterPro"/>
</dbReference>